<dbReference type="EMBL" id="JACT01000001">
    <property type="protein sequence ID" value="KMS58845.1"/>
    <property type="molecule type" value="Genomic_DNA"/>
</dbReference>
<protein>
    <submittedName>
        <fullName evidence="1">Uncharacterized protein</fullName>
    </submittedName>
</protein>
<dbReference type="Proteomes" id="UP000052232">
    <property type="component" value="Unassembled WGS sequence"/>
</dbReference>
<sequence>MNRIFGSASDKGKQAAGRITQLARVQWSMPFKRLDRYKVTLSRRPRLEGMTHQISVPGVEIAQHVSGDERHNKTAALVRGQELLTNELVRTVSHWRYADAIMVRQRLHDQRCAWPQYPIQNILLKAPVDAIGGDRFGRHCATSPYS</sequence>
<gene>
    <name evidence="1" type="ORF">V473_09385</name>
</gene>
<organism evidence="1 2">
    <name type="scientific">Sphingobium cupriresistens LL01</name>
    <dbReference type="NCBI Taxonomy" id="1420583"/>
    <lineage>
        <taxon>Bacteria</taxon>
        <taxon>Pseudomonadati</taxon>
        <taxon>Pseudomonadota</taxon>
        <taxon>Alphaproteobacteria</taxon>
        <taxon>Sphingomonadales</taxon>
        <taxon>Sphingomonadaceae</taxon>
        <taxon>Sphingobium</taxon>
    </lineage>
</organism>
<evidence type="ECO:0000313" key="2">
    <source>
        <dbReference type="Proteomes" id="UP000052232"/>
    </source>
</evidence>
<evidence type="ECO:0000313" key="1">
    <source>
        <dbReference type="EMBL" id="KMS58845.1"/>
    </source>
</evidence>
<accession>A0A0J8AXD4</accession>
<reference evidence="1 2" key="1">
    <citation type="journal article" date="2015" name="G3 (Bethesda)">
        <title>Insights into Ongoing Evolution of the Hexachlorocyclohexane Catabolic Pathway from Comparative Genomics of Ten Sphingomonadaceae Strains.</title>
        <authorList>
            <person name="Pearce S.L."/>
            <person name="Oakeshott J.G."/>
            <person name="Pandey G."/>
        </authorList>
    </citation>
    <scope>NUCLEOTIDE SEQUENCE [LARGE SCALE GENOMIC DNA]</scope>
    <source>
        <strain evidence="1 2">LL01</strain>
    </source>
</reference>
<proteinExistence type="predicted"/>
<comment type="caution">
    <text evidence="1">The sequence shown here is derived from an EMBL/GenBank/DDBJ whole genome shotgun (WGS) entry which is preliminary data.</text>
</comment>
<dbReference type="AlphaFoldDB" id="A0A0J8AXD4"/>
<keyword evidence="2" id="KW-1185">Reference proteome</keyword>
<name>A0A0J8AXD4_9SPHN</name>